<dbReference type="InterPro" id="IPR036170">
    <property type="entry name" value="YezG-like_sf"/>
</dbReference>
<evidence type="ECO:0008006" key="3">
    <source>
        <dbReference type="Google" id="ProtNLM"/>
    </source>
</evidence>
<dbReference type="RefSeq" id="WP_135476218.1">
    <property type="nucleotide sequence ID" value="NZ_SIJK02000002.1"/>
</dbReference>
<keyword evidence="2" id="KW-1185">Reference proteome</keyword>
<dbReference type="EMBL" id="SIJK02000002">
    <property type="protein sequence ID" value="MBP1464476.1"/>
    <property type="molecule type" value="Genomic_DNA"/>
</dbReference>
<comment type="caution">
    <text evidence="1">The sequence shown here is derived from an EMBL/GenBank/DDBJ whole genome shotgun (WGS) entry which is preliminary data.</text>
</comment>
<reference evidence="1 2" key="1">
    <citation type="submission" date="2021-03" db="EMBL/GenBank/DDBJ databases">
        <authorList>
            <person name="Grouzdev D.S."/>
        </authorList>
    </citation>
    <scope>NUCLEOTIDE SEQUENCE [LARGE SCALE GENOMIC DNA]</scope>
    <source>
        <strain evidence="1 2">M50-1</strain>
    </source>
</reference>
<dbReference type="SUPFAM" id="SSF160424">
    <property type="entry name" value="BH3703-like"/>
    <property type="match status" value="1"/>
</dbReference>
<sequence>MSSTVEELTQQIGSAITSALPEAWHEAYVEVVFEEDVITSRGRYRSAPDGVEHSFPLPGSINRLFQQLRVLTSQAEQDMWMKARFTIQSNQHFTIELGYAS</sequence>
<proteinExistence type="predicted"/>
<dbReference type="Gene3D" id="3.30.500.20">
    <property type="entry name" value="BH3703-like domains"/>
    <property type="match status" value="1"/>
</dbReference>
<gene>
    <name evidence="1" type="ORF">EYB53_002025</name>
</gene>
<organism evidence="1 2">
    <name type="scientific">Candidatus Chloroploca mongolica</name>
    <dbReference type="NCBI Taxonomy" id="2528176"/>
    <lineage>
        <taxon>Bacteria</taxon>
        <taxon>Bacillati</taxon>
        <taxon>Chloroflexota</taxon>
        <taxon>Chloroflexia</taxon>
        <taxon>Chloroflexales</taxon>
        <taxon>Chloroflexineae</taxon>
        <taxon>Oscillochloridaceae</taxon>
        <taxon>Candidatus Chloroploca</taxon>
    </lineage>
</organism>
<dbReference type="Proteomes" id="UP001193081">
    <property type="component" value="Unassembled WGS sequence"/>
</dbReference>
<accession>A0ABS4D4W0</accession>
<evidence type="ECO:0000313" key="2">
    <source>
        <dbReference type="Proteomes" id="UP001193081"/>
    </source>
</evidence>
<name>A0ABS4D4W0_9CHLR</name>
<protein>
    <recommendedName>
        <fullName evidence="3">DUF600 family protein</fullName>
    </recommendedName>
</protein>
<evidence type="ECO:0000313" key="1">
    <source>
        <dbReference type="EMBL" id="MBP1464476.1"/>
    </source>
</evidence>